<keyword evidence="3" id="KW-1185">Reference proteome</keyword>
<name>A0A4C1VP71_EUMVA</name>
<accession>A0A4C1VP71</accession>
<dbReference type="AlphaFoldDB" id="A0A4C1VP71"/>
<feature type="compositionally biased region" description="Basic and acidic residues" evidence="1">
    <location>
        <begin position="47"/>
        <end position="56"/>
    </location>
</feature>
<dbReference type="Proteomes" id="UP000299102">
    <property type="component" value="Unassembled WGS sequence"/>
</dbReference>
<reference evidence="2 3" key="1">
    <citation type="journal article" date="2019" name="Commun. Biol.">
        <title>The bagworm genome reveals a unique fibroin gene that provides high tensile strength.</title>
        <authorList>
            <person name="Kono N."/>
            <person name="Nakamura H."/>
            <person name="Ohtoshi R."/>
            <person name="Tomita M."/>
            <person name="Numata K."/>
            <person name="Arakawa K."/>
        </authorList>
    </citation>
    <scope>NUCLEOTIDE SEQUENCE [LARGE SCALE GENOMIC DNA]</scope>
</reference>
<comment type="caution">
    <text evidence="2">The sequence shown here is derived from an EMBL/GenBank/DDBJ whole genome shotgun (WGS) entry which is preliminary data.</text>
</comment>
<organism evidence="2 3">
    <name type="scientific">Eumeta variegata</name>
    <name type="common">Bagworm moth</name>
    <name type="synonym">Eumeta japonica</name>
    <dbReference type="NCBI Taxonomy" id="151549"/>
    <lineage>
        <taxon>Eukaryota</taxon>
        <taxon>Metazoa</taxon>
        <taxon>Ecdysozoa</taxon>
        <taxon>Arthropoda</taxon>
        <taxon>Hexapoda</taxon>
        <taxon>Insecta</taxon>
        <taxon>Pterygota</taxon>
        <taxon>Neoptera</taxon>
        <taxon>Endopterygota</taxon>
        <taxon>Lepidoptera</taxon>
        <taxon>Glossata</taxon>
        <taxon>Ditrysia</taxon>
        <taxon>Tineoidea</taxon>
        <taxon>Psychidae</taxon>
        <taxon>Oiketicinae</taxon>
        <taxon>Eumeta</taxon>
    </lineage>
</organism>
<sequence length="137" mass="15824">MILYVFNNRRTIAVIIKLSFSTIEWIIKQLKNNVRQRYVTKHFKHNKTADSKEQLRKSKQVSRRRARDITNRRRNKGGFPAAIRADWRERRRRGAGRGAEGETARPADAPLGRVEFTIAANNMFDALDAGFAVSPTR</sequence>
<evidence type="ECO:0000313" key="3">
    <source>
        <dbReference type="Proteomes" id="UP000299102"/>
    </source>
</evidence>
<feature type="region of interest" description="Disordered" evidence="1">
    <location>
        <begin position="45"/>
        <end position="108"/>
    </location>
</feature>
<evidence type="ECO:0000256" key="1">
    <source>
        <dbReference type="SAM" id="MobiDB-lite"/>
    </source>
</evidence>
<evidence type="ECO:0000313" key="2">
    <source>
        <dbReference type="EMBL" id="GBP39565.1"/>
    </source>
</evidence>
<feature type="compositionally biased region" description="Basic residues" evidence="1">
    <location>
        <begin position="57"/>
        <end position="76"/>
    </location>
</feature>
<gene>
    <name evidence="2" type="ORF">EVAR_26647_1</name>
</gene>
<proteinExistence type="predicted"/>
<dbReference type="EMBL" id="BGZK01000368">
    <property type="protein sequence ID" value="GBP39565.1"/>
    <property type="molecule type" value="Genomic_DNA"/>
</dbReference>
<protein>
    <submittedName>
        <fullName evidence="2">Uncharacterized protein</fullName>
    </submittedName>
</protein>